<dbReference type="AlphaFoldDB" id="A0A1M6YZ49"/>
<evidence type="ECO:0000313" key="2">
    <source>
        <dbReference type="Proteomes" id="UP000184120"/>
    </source>
</evidence>
<sequence>MECILPNYVEMNYLFLNFILKINFKKLEKAVIKV</sequence>
<evidence type="ECO:0000313" key="1">
    <source>
        <dbReference type="EMBL" id="SHL23395.1"/>
    </source>
</evidence>
<accession>A0A1M6YZ49</accession>
<name>A0A1M6YZ49_9FLAO</name>
<proteinExistence type="predicted"/>
<protein>
    <submittedName>
        <fullName evidence="1">Uncharacterized protein</fullName>
    </submittedName>
</protein>
<dbReference type="EMBL" id="FRBH01000007">
    <property type="protein sequence ID" value="SHL23395.1"/>
    <property type="molecule type" value="Genomic_DNA"/>
</dbReference>
<gene>
    <name evidence="1" type="ORF">SAMN05443634_10798</name>
</gene>
<dbReference type="Proteomes" id="UP000184120">
    <property type="component" value="Unassembled WGS sequence"/>
</dbReference>
<dbReference type="STRING" id="1434701.SAMN05443634_10798"/>
<reference evidence="2" key="1">
    <citation type="submission" date="2016-11" db="EMBL/GenBank/DDBJ databases">
        <authorList>
            <person name="Varghese N."/>
            <person name="Submissions S."/>
        </authorList>
    </citation>
    <scope>NUCLEOTIDE SEQUENCE [LARGE SCALE GENOMIC DNA]</scope>
    <source>
        <strain evidence="2">DSM 27989</strain>
    </source>
</reference>
<organism evidence="1 2">
    <name type="scientific">Chishuiella changwenlii</name>
    <dbReference type="NCBI Taxonomy" id="1434701"/>
    <lineage>
        <taxon>Bacteria</taxon>
        <taxon>Pseudomonadati</taxon>
        <taxon>Bacteroidota</taxon>
        <taxon>Flavobacteriia</taxon>
        <taxon>Flavobacteriales</taxon>
        <taxon>Weeksellaceae</taxon>
        <taxon>Chishuiella</taxon>
    </lineage>
</organism>